<dbReference type="Pfam" id="PF07727">
    <property type="entry name" value="RVT_2"/>
    <property type="match status" value="1"/>
</dbReference>
<name>A0A9R1X379_LACSA</name>
<evidence type="ECO:0000313" key="11">
    <source>
        <dbReference type="Proteomes" id="UP000235145"/>
    </source>
</evidence>
<dbReference type="InterPro" id="IPR012337">
    <property type="entry name" value="RNaseH-like_sf"/>
</dbReference>
<dbReference type="SMART" id="SM00256">
    <property type="entry name" value="FBOX"/>
    <property type="match status" value="1"/>
</dbReference>
<dbReference type="PROSITE" id="PS50158">
    <property type="entry name" value="ZF_CCHC"/>
    <property type="match status" value="1"/>
</dbReference>
<dbReference type="InterPro" id="IPR001810">
    <property type="entry name" value="F-box_dom"/>
</dbReference>
<dbReference type="Gene3D" id="1.20.1280.50">
    <property type="match status" value="1"/>
</dbReference>
<feature type="compositionally biased region" description="Low complexity" evidence="6">
    <location>
        <begin position="1229"/>
        <end position="1242"/>
    </location>
</feature>
<dbReference type="PANTHER" id="PTHR42648">
    <property type="entry name" value="TRANSPOSASE, PUTATIVE-RELATED"/>
    <property type="match status" value="1"/>
</dbReference>
<keyword evidence="2" id="KW-0479">Metal-binding</keyword>
<keyword evidence="1" id="KW-0645">Protease</keyword>
<keyword evidence="4" id="KW-0378">Hydrolase</keyword>
<evidence type="ECO:0000259" key="9">
    <source>
        <dbReference type="PROSITE" id="PS50994"/>
    </source>
</evidence>
<dbReference type="InterPro" id="IPR013187">
    <property type="entry name" value="F-box-assoc_dom_typ3"/>
</dbReference>
<dbReference type="GO" id="GO:0008270">
    <property type="term" value="F:zinc ion binding"/>
    <property type="evidence" value="ECO:0007669"/>
    <property type="project" value="UniProtKB-KW"/>
</dbReference>
<dbReference type="Gene3D" id="3.30.420.10">
    <property type="entry name" value="Ribonuclease H-like superfamily/Ribonuclease H"/>
    <property type="match status" value="1"/>
</dbReference>
<accession>A0A9R1X379</accession>
<evidence type="ECO:0000256" key="3">
    <source>
        <dbReference type="ARBA" id="ARBA00022750"/>
    </source>
</evidence>
<dbReference type="InterPro" id="IPR001584">
    <property type="entry name" value="Integrase_cat-core"/>
</dbReference>
<dbReference type="InterPro" id="IPR013103">
    <property type="entry name" value="RVT_2"/>
</dbReference>
<feature type="domain" description="CCHC-type" evidence="7">
    <location>
        <begin position="652"/>
        <end position="667"/>
    </location>
</feature>
<sequence length="1825" mass="207260">MITAFNINQLHFSTLRSSILCNLSSTPKFERLEAPVSKEDRPCINKLTHLTFPFTHDRQMASPQHLSIMEKLPNDILSNIFIRLLAKQLAQMRCVSKTCNDLLSSPSFVKSHLDHSRHKNDEILLVFYHMFSFHSKPFTTHPLRSPYLELTDFIKLPTNLQSECYRHGYVIGSVNGLICFQYGPYLDGDYYIWNPSLSALLILPPSDMPDYDYEDLNGVFPRFGYDPTTDDYKLVKLTCLDYEPPNILWLVEVYSMRKGVFKLITQSPPSHITRIRYNHEVCVDGHNGHLHWFGYTEIGQNPVAILAFDLSAETFHEIYIPDFLLDNKLYYEISLCWNNSEISFEMVLCHLVSKHPWHMPKYQPREEEMAGSGSNGNGDKDGQITLHYPMLTRSNYSAWAIKMRVFMLAQGVWDAVEPKTTNTLVEAKKDNMALAAIYQGIPKDLLMTLAEKKTAKEAWEALKVMFVGADIVKVARIQTLKAELEAMSMKETESVDDFTGKIINTVSTLRTLGDKVEESQVVKKLLRAISSKILQIASTLEQFGDLESMSIEEVIGRLKAYEERMKISCESDDRKLLLTHKEWSDRNKKKSEGDSKQRASRGGFSGSRGGRGRGRGRNGRGRGGRGGRSGAHHQKGSNPTASSSHDKSDIQCYNCQEYGHYASECKNPRKERSHENNLIQELHDDEPALLLATYEDESFVLLNEENLSPQLRTHGNPKKLSCTWYLDTGASNHMTGDKSKFKNLNESIHGFMKFGNESKVRIDGKVLVVFRCKDGGQRRMNEVYYIPDPCSNIIRLGQLAEGGDEIRIKDPFLWVKGSKGKLLMKVRRSSNPLYKIELQETKGICLTGEIDDQSWLWHKRMGHVNFNSMTLMIYKKMIEGVPQIKIPSQPCEGCLVGKQARDPFPAQTKFRANKKLELIYGDLCRPVTPPTPSGNRYFILMVDDFSRVMWVYLLKSKDEALQVFNNFRSKVETEAGEKVKVFRTDRGGEFLSKEFTKYYEETGLERQHTSPYSPQQNGVVERRNQTVLEMVRCNLKTMSVPNALWGEAISYSVYVLNRAHMKALKNMTPYEAWSGRKPHIVHPRVFSCVAHMKIVKGHLNKLKDRSMPLVHIGIEKGSKAYRLLDPDSGKVYVSRDVKSQRIKATPGVSFTVEGFDLDGDGLYDEEEWAPDTPGQATGSDQGSGSFSNWPNSEQSHMSGYPQSGPPGSPISPNTPYTPLAQGDPITIDSSPQAATPSTASSSTGGGAPKRFRLLTDLYESTHEKFVPSEDLMLIRIDEEPTSYLEASKKKEWQEAMDAELASIKENNTWKLVDLPKNRKAIGLKWVFKLKKDPSGRIVKHKARIVAKGYVQRNGVDYDEVFAPVARIDTIRLILALAGSNGWKVHHLDVKSEFLNGNLEEEVYVNQPDGYQKKGETHKVYKLSKALYGLKQAPRDWNACLDRHLKNIGFTWCAHEYSVYTKRYDEHVLIVGVYVDDLIVTGSCPKSVQLFKKEMNSKFEMSDLGFLTHYLGIGVSQKEDGISLKQESYAKNLLAKTCMQNCNPTKTPMEHKLKLKKEDESELVNPTEYRSIVGGLRYLTHTRPDITFAVGIVSRFMEKPTMNHLQAVKGIFRYIKGTLNFGLKYSKGKESVTLKGYTDSDLANDVNDQRSTGGMLFYMKENLVTWDSQKQSKEQKADVLTKSLGKLKFEEMRSLLGVMKVAGLCKANTLGVLVGKLCVMAMFRHGECKVWVMNEYGVADSWVKHHVFSKYRGGVSPIGFTLHNEFIFGLCDRLTLYDPIAEKVKHFKIKYTKCGHTKVVEYVDSLVWVAPTKHKISCRKFSRLKF</sequence>
<evidence type="ECO:0000256" key="6">
    <source>
        <dbReference type="SAM" id="MobiDB-lite"/>
    </source>
</evidence>
<evidence type="ECO:0000259" key="7">
    <source>
        <dbReference type="PROSITE" id="PS50158"/>
    </source>
</evidence>
<feature type="region of interest" description="Disordered" evidence="6">
    <location>
        <begin position="1161"/>
        <end position="1248"/>
    </location>
</feature>
<dbReference type="GO" id="GO:0004190">
    <property type="term" value="F:aspartic-type endopeptidase activity"/>
    <property type="evidence" value="ECO:0007669"/>
    <property type="project" value="UniProtKB-KW"/>
</dbReference>
<dbReference type="Gene3D" id="4.10.60.10">
    <property type="entry name" value="Zinc finger, CCHC-type"/>
    <property type="match status" value="1"/>
</dbReference>
<dbReference type="GO" id="GO:0003676">
    <property type="term" value="F:nucleic acid binding"/>
    <property type="evidence" value="ECO:0007669"/>
    <property type="project" value="InterPro"/>
</dbReference>
<feature type="region of interest" description="Disordered" evidence="6">
    <location>
        <begin position="584"/>
        <end position="648"/>
    </location>
</feature>
<dbReference type="PROSITE" id="PS50181">
    <property type="entry name" value="FBOX"/>
    <property type="match status" value="1"/>
</dbReference>
<dbReference type="GO" id="GO:0006508">
    <property type="term" value="P:proteolysis"/>
    <property type="evidence" value="ECO:0007669"/>
    <property type="project" value="UniProtKB-KW"/>
</dbReference>
<dbReference type="Pfam" id="PF14223">
    <property type="entry name" value="Retrotran_gag_2"/>
    <property type="match status" value="1"/>
</dbReference>
<dbReference type="EMBL" id="NBSK02000008">
    <property type="protein sequence ID" value="KAJ0194477.1"/>
    <property type="molecule type" value="Genomic_DNA"/>
</dbReference>
<keyword evidence="5" id="KW-0863">Zinc-finger</keyword>
<comment type="caution">
    <text evidence="10">The sequence shown here is derived from an EMBL/GenBank/DDBJ whole genome shotgun (WGS) entry which is preliminary data.</text>
</comment>
<dbReference type="Pfam" id="PF13976">
    <property type="entry name" value="gag_pre-integrs"/>
    <property type="match status" value="1"/>
</dbReference>
<dbReference type="InterPro" id="IPR036397">
    <property type="entry name" value="RNaseH_sf"/>
</dbReference>
<gene>
    <name evidence="10" type="ORF">LSAT_V11C800397670</name>
</gene>
<dbReference type="InterPro" id="IPR057670">
    <property type="entry name" value="SH3_retrovirus"/>
</dbReference>
<feature type="compositionally biased region" description="Basic residues" evidence="6">
    <location>
        <begin position="610"/>
        <end position="635"/>
    </location>
</feature>
<dbReference type="SUPFAM" id="SSF56672">
    <property type="entry name" value="DNA/RNA polymerases"/>
    <property type="match status" value="1"/>
</dbReference>
<dbReference type="InterPro" id="IPR054722">
    <property type="entry name" value="PolX-like_BBD"/>
</dbReference>
<keyword evidence="5" id="KW-0862">Zinc</keyword>
<dbReference type="Pfam" id="PF00665">
    <property type="entry name" value="rve"/>
    <property type="match status" value="1"/>
</dbReference>
<dbReference type="Pfam" id="PF25597">
    <property type="entry name" value="SH3_retrovirus"/>
    <property type="match status" value="1"/>
</dbReference>
<feature type="domain" description="Integrase catalytic" evidence="9">
    <location>
        <begin position="901"/>
        <end position="1077"/>
    </location>
</feature>
<evidence type="ECO:0000313" key="10">
    <source>
        <dbReference type="EMBL" id="KAJ0194477.1"/>
    </source>
</evidence>
<dbReference type="Pfam" id="PF00646">
    <property type="entry name" value="F-box"/>
    <property type="match status" value="1"/>
</dbReference>
<evidence type="ECO:0000259" key="8">
    <source>
        <dbReference type="PROSITE" id="PS50181"/>
    </source>
</evidence>
<proteinExistence type="predicted"/>
<feature type="compositionally biased region" description="Polar residues" evidence="6">
    <location>
        <begin position="1174"/>
        <end position="1197"/>
    </location>
</feature>
<dbReference type="Pfam" id="PF00098">
    <property type="entry name" value="zf-CCHC"/>
    <property type="match status" value="1"/>
</dbReference>
<organism evidence="10 11">
    <name type="scientific">Lactuca sativa</name>
    <name type="common">Garden lettuce</name>
    <dbReference type="NCBI Taxonomy" id="4236"/>
    <lineage>
        <taxon>Eukaryota</taxon>
        <taxon>Viridiplantae</taxon>
        <taxon>Streptophyta</taxon>
        <taxon>Embryophyta</taxon>
        <taxon>Tracheophyta</taxon>
        <taxon>Spermatophyta</taxon>
        <taxon>Magnoliopsida</taxon>
        <taxon>eudicotyledons</taxon>
        <taxon>Gunneridae</taxon>
        <taxon>Pentapetalae</taxon>
        <taxon>asterids</taxon>
        <taxon>campanulids</taxon>
        <taxon>Asterales</taxon>
        <taxon>Asteraceae</taxon>
        <taxon>Cichorioideae</taxon>
        <taxon>Cichorieae</taxon>
        <taxon>Lactucinae</taxon>
        <taxon>Lactuca</taxon>
    </lineage>
</organism>
<dbReference type="Proteomes" id="UP000235145">
    <property type="component" value="Unassembled WGS sequence"/>
</dbReference>
<dbReference type="InterPro" id="IPR017451">
    <property type="entry name" value="F-box-assoc_interact_dom"/>
</dbReference>
<dbReference type="Pfam" id="PF08268">
    <property type="entry name" value="FBA_3"/>
    <property type="match status" value="1"/>
</dbReference>
<dbReference type="SUPFAM" id="SSF57756">
    <property type="entry name" value="Retrovirus zinc finger-like domains"/>
    <property type="match status" value="1"/>
</dbReference>
<evidence type="ECO:0000256" key="4">
    <source>
        <dbReference type="ARBA" id="ARBA00022801"/>
    </source>
</evidence>
<evidence type="ECO:0000256" key="5">
    <source>
        <dbReference type="PROSITE-ProRule" id="PRU00047"/>
    </source>
</evidence>
<keyword evidence="3" id="KW-0064">Aspartyl protease</keyword>
<dbReference type="NCBIfam" id="TIGR01640">
    <property type="entry name" value="F_box_assoc_1"/>
    <property type="match status" value="1"/>
</dbReference>
<dbReference type="PANTHER" id="PTHR42648:SF25">
    <property type="entry name" value="RNA-DIRECTED DNA POLYMERASE"/>
    <property type="match status" value="1"/>
</dbReference>
<feature type="domain" description="F-box" evidence="8">
    <location>
        <begin position="66"/>
        <end position="112"/>
    </location>
</feature>
<dbReference type="SUPFAM" id="SSF53098">
    <property type="entry name" value="Ribonuclease H-like"/>
    <property type="match status" value="1"/>
</dbReference>
<dbReference type="PROSITE" id="PS50994">
    <property type="entry name" value="INTEGRASE"/>
    <property type="match status" value="1"/>
</dbReference>
<keyword evidence="11" id="KW-1185">Reference proteome</keyword>
<dbReference type="SUPFAM" id="SSF81383">
    <property type="entry name" value="F-box domain"/>
    <property type="match status" value="1"/>
</dbReference>
<dbReference type="InterPro" id="IPR036047">
    <property type="entry name" value="F-box-like_dom_sf"/>
</dbReference>
<dbReference type="InterPro" id="IPR039537">
    <property type="entry name" value="Retrotran_Ty1/copia-like"/>
</dbReference>
<feature type="compositionally biased region" description="Basic and acidic residues" evidence="6">
    <location>
        <begin position="584"/>
        <end position="597"/>
    </location>
</feature>
<dbReference type="InterPro" id="IPR025724">
    <property type="entry name" value="GAG-pre-integrase_dom"/>
</dbReference>
<dbReference type="Pfam" id="PF22936">
    <property type="entry name" value="Pol_BBD"/>
    <property type="match status" value="1"/>
</dbReference>
<evidence type="ECO:0000256" key="2">
    <source>
        <dbReference type="ARBA" id="ARBA00022723"/>
    </source>
</evidence>
<dbReference type="InterPro" id="IPR036875">
    <property type="entry name" value="Znf_CCHC_sf"/>
</dbReference>
<dbReference type="SMART" id="SM00343">
    <property type="entry name" value="ZnF_C2HC"/>
    <property type="match status" value="1"/>
</dbReference>
<evidence type="ECO:0000256" key="1">
    <source>
        <dbReference type="ARBA" id="ARBA00022670"/>
    </source>
</evidence>
<protein>
    <submittedName>
        <fullName evidence="10">Uncharacterized protein</fullName>
    </submittedName>
</protein>
<dbReference type="GO" id="GO:0015074">
    <property type="term" value="P:DNA integration"/>
    <property type="evidence" value="ECO:0007669"/>
    <property type="project" value="InterPro"/>
</dbReference>
<reference evidence="10 11" key="1">
    <citation type="journal article" date="2017" name="Nat. Commun.">
        <title>Genome assembly with in vitro proximity ligation data and whole-genome triplication in lettuce.</title>
        <authorList>
            <person name="Reyes-Chin-Wo S."/>
            <person name="Wang Z."/>
            <person name="Yang X."/>
            <person name="Kozik A."/>
            <person name="Arikit S."/>
            <person name="Song C."/>
            <person name="Xia L."/>
            <person name="Froenicke L."/>
            <person name="Lavelle D.O."/>
            <person name="Truco M.J."/>
            <person name="Xia R."/>
            <person name="Zhu S."/>
            <person name="Xu C."/>
            <person name="Xu H."/>
            <person name="Xu X."/>
            <person name="Cox K."/>
            <person name="Korf I."/>
            <person name="Meyers B.C."/>
            <person name="Michelmore R.W."/>
        </authorList>
    </citation>
    <scope>NUCLEOTIDE SEQUENCE [LARGE SCALE GENOMIC DNA]</scope>
    <source>
        <strain evidence="11">cv. Salinas</strain>
        <tissue evidence="10">Seedlings</tissue>
    </source>
</reference>
<dbReference type="InterPro" id="IPR001878">
    <property type="entry name" value="Znf_CCHC"/>
</dbReference>
<dbReference type="InterPro" id="IPR043502">
    <property type="entry name" value="DNA/RNA_pol_sf"/>
</dbReference>